<feature type="transmembrane region" description="Helical" evidence="7">
    <location>
        <begin position="263"/>
        <end position="282"/>
    </location>
</feature>
<accession>A0A9W7AXS8</accession>
<evidence type="ECO:0000256" key="6">
    <source>
        <dbReference type="SAM" id="MobiDB-lite"/>
    </source>
</evidence>
<reference evidence="9" key="1">
    <citation type="journal article" date="2023" name="Commun. Biol.">
        <title>Genome analysis of Parmales, the sister group of diatoms, reveals the evolutionary specialization of diatoms from phago-mixotrophs to photoautotrophs.</title>
        <authorList>
            <person name="Ban H."/>
            <person name="Sato S."/>
            <person name="Yoshikawa S."/>
            <person name="Yamada K."/>
            <person name="Nakamura Y."/>
            <person name="Ichinomiya M."/>
            <person name="Sato N."/>
            <person name="Blanc-Mathieu R."/>
            <person name="Endo H."/>
            <person name="Kuwata A."/>
            <person name="Ogata H."/>
        </authorList>
    </citation>
    <scope>NUCLEOTIDE SEQUENCE [LARGE SCALE GENOMIC DNA]</scope>
</reference>
<dbReference type="GO" id="GO:0016020">
    <property type="term" value="C:membrane"/>
    <property type="evidence" value="ECO:0007669"/>
    <property type="project" value="UniProtKB-SubCell"/>
</dbReference>
<dbReference type="SUPFAM" id="SSF103473">
    <property type="entry name" value="MFS general substrate transporter"/>
    <property type="match status" value="1"/>
</dbReference>
<feature type="transmembrane region" description="Helical" evidence="7">
    <location>
        <begin position="154"/>
        <end position="171"/>
    </location>
</feature>
<comment type="subcellular location">
    <subcellularLocation>
        <location evidence="1">Membrane</location>
        <topology evidence="1">Multi-pass membrane protein</topology>
    </subcellularLocation>
</comment>
<keyword evidence="5 7" id="KW-0472">Membrane</keyword>
<dbReference type="Proteomes" id="UP001162640">
    <property type="component" value="Unassembled WGS sequence"/>
</dbReference>
<keyword evidence="3 7" id="KW-0812">Transmembrane</keyword>
<sequence>MLTELKSCLSSLPFVSIILAYAAYTAVLISISTFGSAFVLALGFYDEETTASLVFGGIVSVAGIVGTPLGAVIINSIQYSEEECKEGEDGEPHDLLKGEKRKTERTMPSERCRANDAERTTPNEARMCRRTPQEVTNPNHDCLLLFSVAKSMKLLNIAQFTGILFLSPMVFATSSILFLSSMFFGCIALFVATAFFNLNAMLSVPRQHRSFAVGLLTFGLHALGDVPAPVVVGYMKDSLAPACDINSKGKFDDLQECRDQATGIRITLGVTFSWLIFVLVYVELTRRR</sequence>
<feature type="transmembrane region" description="Helical" evidence="7">
    <location>
        <begin position="12"/>
        <end position="45"/>
    </location>
</feature>
<dbReference type="PANTHER" id="PTHR23505">
    <property type="entry name" value="SPINSTER"/>
    <property type="match status" value="1"/>
</dbReference>
<feature type="transmembrane region" description="Helical" evidence="7">
    <location>
        <begin position="51"/>
        <end position="74"/>
    </location>
</feature>
<proteinExistence type="predicted"/>
<dbReference type="AlphaFoldDB" id="A0A9W7AXS8"/>
<dbReference type="EMBL" id="BLQM01000291">
    <property type="protein sequence ID" value="GMH80886.1"/>
    <property type="molecule type" value="Genomic_DNA"/>
</dbReference>
<keyword evidence="2" id="KW-0813">Transport</keyword>
<feature type="transmembrane region" description="Helical" evidence="7">
    <location>
        <begin position="177"/>
        <end position="198"/>
    </location>
</feature>
<protein>
    <submittedName>
        <fullName evidence="8">Uncharacterized protein</fullName>
    </submittedName>
</protein>
<evidence type="ECO:0000313" key="8">
    <source>
        <dbReference type="EMBL" id="GMH80886.1"/>
    </source>
</evidence>
<comment type="caution">
    <text evidence="8">The sequence shown here is derived from an EMBL/GenBank/DDBJ whole genome shotgun (WGS) entry which is preliminary data.</text>
</comment>
<keyword evidence="4 7" id="KW-1133">Transmembrane helix</keyword>
<feature type="transmembrane region" description="Helical" evidence="7">
    <location>
        <begin position="210"/>
        <end position="232"/>
    </location>
</feature>
<feature type="region of interest" description="Disordered" evidence="6">
    <location>
        <begin position="84"/>
        <end position="121"/>
    </location>
</feature>
<evidence type="ECO:0000256" key="1">
    <source>
        <dbReference type="ARBA" id="ARBA00004141"/>
    </source>
</evidence>
<evidence type="ECO:0000313" key="9">
    <source>
        <dbReference type="Proteomes" id="UP001162640"/>
    </source>
</evidence>
<organism evidence="8 9">
    <name type="scientific">Triparma laevis f. inornata</name>
    <dbReference type="NCBI Taxonomy" id="1714386"/>
    <lineage>
        <taxon>Eukaryota</taxon>
        <taxon>Sar</taxon>
        <taxon>Stramenopiles</taxon>
        <taxon>Ochrophyta</taxon>
        <taxon>Bolidophyceae</taxon>
        <taxon>Parmales</taxon>
        <taxon>Triparmaceae</taxon>
        <taxon>Triparma</taxon>
    </lineage>
</organism>
<gene>
    <name evidence="8" type="ORF">TL16_g08734</name>
</gene>
<evidence type="ECO:0000256" key="3">
    <source>
        <dbReference type="ARBA" id="ARBA00022692"/>
    </source>
</evidence>
<feature type="compositionally biased region" description="Basic and acidic residues" evidence="6">
    <location>
        <begin position="90"/>
        <end position="121"/>
    </location>
</feature>
<dbReference type="PANTHER" id="PTHR23505:SF79">
    <property type="entry name" value="PROTEIN SPINSTER"/>
    <property type="match status" value="1"/>
</dbReference>
<evidence type="ECO:0000256" key="4">
    <source>
        <dbReference type="ARBA" id="ARBA00022989"/>
    </source>
</evidence>
<dbReference type="InterPro" id="IPR044770">
    <property type="entry name" value="MFS_spinster-like"/>
</dbReference>
<evidence type="ECO:0000256" key="2">
    <source>
        <dbReference type="ARBA" id="ARBA00022448"/>
    </source>
</evidence>
<evidence type="ECO:0000256" key="5">
    <source>
        <dbReference type="ARBA" id="ARBA00023136"/>
    </source>
</evidence>
<name>A0A9W7AXS8_9STRA</name>
<evidence type="ECO:0000256" key="7">
    <source>
        <dbReference type="SAM" id="Phobius"/>
    </source>
</evidence>
<dbReference type="InterPro" id="IPR036259">
    <property type="entry name" value="MFS_trans_sf"/>
</dbReference>